<reference evidence="1 2" key="3">
    <citation type="journal article" date="2012" name="J. Bacteriol.">
        <title>Genome Sequence of Paenibacillus terrae HPL-003, a Xylanase-Producing Bacterium Isolated from Soil Found in Forest Residue.</title>
        <authorList>
            <person name="Shin S.H."/>
            <person name="Kim S."/>
            <person name="Kim J.Y."/>
            <person name="Song H.Y."/>
            <person name="Cho S.J."/>
            <person name="Kim D.R."/>
            <person name="Lee K.I."/>
            <person name="Lim H.K."/>
            <person name="Park N.J."/>
            <person name="Hwang I.T."/>
            <person name="Yang K.S."/>
        </authorList>
    </citation>
    <scope>NUCLEOTIDE SEQUENCE [LARGE SCALE GENOMIC DNA]</scope>
    <source>
        <strain evidence="1 2">HPL-003</strain>
    </source>
</reference>
<organism evidence="1 2">
    <name type="scientific">Paenibacillus terrae (strain HPL-003)</name>
    <dbReference type="NCBI Taxonomy" id="985665"/>
    <lineage>
        <taxon>Bacteria</taxon>
        <taxon>Bacillati</taxon>
        <taxon>Bacillota</taxon>
        <taxon>Bacilli</taxon>
        <taxon>Bacillales</taxon>
        <taxon>Paenibacillaceae</taxon>
        <taxon>Paenibacillus</taxon>
    </lineage>
</organism>
<sequence length="117" mass="13366">MSDIAVLEKIVIVHVWEEEELDYETSEAYLIKPGYAVYVLTDAVHLARVERIYQTGLQRFYVEDRSTASIQLASYVTGDITVKIQEIVMKLLSKNALDWLTCDVMHGMTGGFEFETL</sequence>
<accession>G7W2Z1</accession>
<protein>
    <submittedName>
        <fullName evidence="1">Uncharacterized protein</fullName>
    </submittedName>
</protein>
<dbReference type="AlphaFoldDB" id="G7W2Z1"/>
<reference key="2">
    <citation type="submission" date="2011-11" db="EMBL/GenBank/DDBJ databases">
        <authorList>
            <person name="Shin S.H."/>
            <person name="Kim S."/>
            <person name="Kim J.Y."/>
        </authorList>
    </citation>
    <scope>NUCLEOTIDE SEQUENCE</scope>
    <source>
        <strain>HPL-003</strain>
    </source>
</reference>
<dbReference type="RefSeq" id="WP_014281347.1">
    <property type="nucleotide sequence ID" value="NC_016641.1"/>
</dbReference>
<gene>
    <name evidence="1" type="ordered locus">HPL003_19545</name>
</gene>
<dbReference type="KEGG" id="pta:HPL003_19545"/>
<dbReference type="EMBL" id="CP003107">
    <property type="protein sequence ID" value="AET60647.1"/>
    <property type="molecule type" value="Genomic_DNA"/>
</dbReference>
<dbReference type="HOGENOM" id="CLU_2082541_0_0_9"/>
<dbReference type="Proteomes" id="UP000005876">
    <property type="component" value="Chromosome"/>
</dbReference>
<evidence type="ECO:0000313" key="2">
    <source>
        <dbReference type="Proteomes" id="UP000005876"/>
    </source>
</evidence>
<proteinExistence type="predicted"/>
<name>G7W2Z1_PAETH</name>
<evidence type="ECO:0000313" key="1">
    <source>
        <dbReference type="EMBL" id="AET60647.1"/>
    </source>
</evidence>
<reference evidence="2" key="1">
    <citation type="submission" date="2011-11" db="EMBL/GenBank/DDBJ databases">
        <title>Complete sequence of Paenibacillus terrae HPL-003.</title>
        <authorList>
            <person name="Shin S.H."/>
            <person name="Kim S."/>
            <person name="Kim J.Y."/>
        </authorList>
    </citation>
    <scope>NUCLEOTIDE SEQUENCE [LARGE SCALE GENOMIC DNA]</scope>
    <source>
        <strain evidence="2">HPL-003</strain>
    </source>
</reference>